<comment type="cofactor">
    <cofactor evidence="1">
        <name>Fe(2+)</name>
        <dbReference type="ChEBI" id="CHEBI:29033"/>
    </cofactor>
</comment>
<sequence>MTSLPPWVSNPLEYLLGDMSPSEFFNHYHEQKALRCKPGSSKHFEDLLNEHRLDTIIAETELPPESLEMARTNPPLSRDQFTFNNGEIDRGAVIRHFQQGATLILTQLQLADPKLAELCRALEYEFSAYVQTNIYFTPPGFQGFRTHFDDHDVFVIQVSGQKDWTLYERPVDNPYRGERFQSSKHPAGEIADKFTLKAGECLYVPRGLMHDAVASGSEPSLHITVGIIVKSWADLMLEAMSEVALHDPGFRRSLPPGFAKIDFDRSQAQAHFDQLVKAFANSAQLEGAFNAFVGNFIRSQPALVSGALSLAANQSSAEQYYLVRPNSLARTFVDEPTGELVLVCPGGDIRFNSDAEDKIDDILAGQRFNAQYLTGLSDDSCDIINKLLAFGIIQADSHG</sequence>
<dbReference type="Pfam" id="PF08007">
    <property type="entry name" value="JmjC_2"/>
    <property type="match status" value="1"/>
</dbReference>
<keyword evidence="6" id="KW-1185">Reference proteome</keyword>
<dbReference type="InterPro" id="IPR039994">
    <property type="entry name" value="NO66-like"/>
</dbReference>
<name>A0A3M0AIC4_9GAMM</name>
<keyword evidence="3" id="KW-0408">Iron</keyword>
<reference evidence="5 6" key="1">
    <citation type="submission" date="2018-10" db="EMBL/GenBank/DDBJ databases">
        <title>Genomic Encyclopedia of Type Strains, Phase IV (KMG-IV): sequencing the most valuable type-strain genomes for metagenomic binning, comparative biology and taxonomic classification.</title>
        <authorList>
            <person name="Goeker M."/>
        </authorList>
    </citation>
    <scope>NUCLEOTIDE SEQUENCE [LARGE SCALE GENOMIC DNA]</scope>
    <source>
        <strain evidence="5 6">DSM 25080</strain>
    </source>
</reference>
<feature type="domain" description="JmjC" evidence="4">
    <location>
        <begin position="75"/>
        <end position="244"/>
    </location>
</feature>
<dbReference type="RefSeq" id="WP_121875798.1">
    <property type="nucleotide sequence ID" value="NZ_REFJ01000001.1"/>
</dbReference>
<dbReference type="OrthoDB" id="479699at2"/>
<dbReference type="AlphaFoldDB" id="A0A3M0AIC4"/>
<keyword evidence="5" id="KW-0689">Ribosomal protein</keyword>
<dbReference type="PANTHER" id="PTHR13096:SF9">
    <property type="entry name" value="BIFUNCTIONAL LYSINE-SPECIFIC DEMETHYLASE AND HISTIDYL-HYDROXYLASE"/>
    <property type="match status" value="1"/>
</dbReference>
<dbReference type="PROSITE" id="PS51184">
    <property type="entry name" value="JMJC"/>
    <property type="match status" value="1"/>
</dbReference>
<evidence type="ECO:0000256" key="2">
    <source>
        <dbReference type="ARBA" id="ARBA00022723"/>
    </source>
</evidence>
<keyword evidence="5" id="KW-0687">Ribonucleoprotein</keyword>
<dbReference type="PANTHER" id="PTHR13096">
    <property type="entry name" value="MINA53 MYC INDUCED NUCLEAR ANTIGEN"/>
    <property type="match status" value="1"/>
</dbReference>
<dbReference type="Proteomes" id="UP000267187">
    <property type="component" value="Unassembled WGS sequence"/>
</dbReference>
<comment type="caution">
    <text evidence="5">The sequence shown here is derived from an EMBL/GenBank/DDBJ whole genome shotgun (WGS) entry which is preliminary data.</text>
</comment>
<gene>
    <name evidence="5" type="ORF">DFR27_0417</name>
</gene>
<evidence type="ECO:0000259" key="4">
    <source>
        <dbReference type="PROSITE" id="PS51184"/>
    </source>
</evidence>
<protein>
    <submittedName>
        <fullName evidence="5">Ribosomal protein L16 Arg81 hydroxylase</fullName>
    </submittedName>
</protein>
<accession>A0A3M0AIC4</accession>
<dbReference type="GO" id="GO:0051864">
    <property type="term" value="F:histone H3K36 demethylase activity"/>
    <property type="evidence" value="ECO:0007669"/>
    <property type="project" value="TreeGrafter"/>
</dbReference>
<dbReference type="EMBL" id="REFJ01000001">
    <property type="protein sequence ID" value="RMA82468.1"/>
    <property type="molecule type" value="Genomic_DNA"/>
</dbReference>
<organism evidence="5 6">
    <name type="scientific">Umboniibacter marinipuniceus</name>
    <dbReference type="NCBI Taxonomy" id="569599"/>
    <lineage>
        <taxon>Bacteria</taxon>
        <taxon>Pseudomonadati</taxon>
        <taxon>Pseudomonadota</taxon>
        <taxon>Gammaproteobacteria</taxon>
        <taxon>Cellvibrionales</taxon>
        <taxon>Cellvibrionaceae</taxon>
        <taxon>Umboniibacter</taxon>
    </lineage>
</organism>
<dbReference type="InterPro" id="IPR003347">
    <property type="entry name" value="JmjC_dom"/>
</dbReference>
<dbReference type="SUPFAM" id="SSF51197">
    <property type="entry name" value="Clavaminate synthase-like"/>
    <property type="match status" value="1"/>
</dbReference>
<keyword evidence="2" id="KW-0479">Metal-binding</keyword>
<proteinExistence type="predicted"/>
<evidence type="ECO:0000256" key="3">
    <source>
        <dbReference type="ARBA" id="ARBA00023004"/>
    </source>
</evidence>
<dbReference type="GO" id="GO:0005840">
    <property type="term" value="C:ribosome"/>
    <property type="evidence" value="ECO:0007669"/>
    <property type="project" value="UniProtKB-KW"/>
</dbReference>
<dbReference type="GO" id="GO:0032453">
    <property type="term" value="F:histone H3K4 demethylase activity"/>
    <property type="evidence" value="ECO:0007669"/>
    <property type="project" value="TreeGrafter"/>
</dbReference>
<evidence type="ECO:0000256" key="1">
    <source>
        <dbReference type="ARBA" id="ARBA00001954"/>
    </source>
</evidence>
<dbReference type="GO" id="GO:0046872">
    <property type="term" value="F:metal ion binding"/>
    <property type="evidence" value="ECO:0007669"/>
    <property type="project" value="UniProtKB-KW"/>
</dbReference>
<dbReference type="Gene3D" id="2.60.120.650">
    <property type="entry name" value="Cupin"/>
    <property type="match status" value="1"/>
</dbReference>
<evidence type="ECO:0000313" key="6">
    <source>
        <dbReference type="Proteomes" id="UP000267187"/>
    </source>
</evidence>
<evidence type="ECO:0000313" key="5">
    <source>
        <dbReference type="EMBL" id="RMA82468.1"/>
    </source>
</evidence>